<evidence type="ECO:0000313" key="3">
    <source>
        <dbReference type="EMBL" id="KAB2330749.1"/>
    </source>
</evidence>
<keyword evidence="1" id="KW-0732">Signal</keyword>
<sequence length="489" mass="54384">MKRRRLFHILMLSLLFSTPLLVHNPIISHAETTKKITLLVNTRQIYSDNKVTYAQAPIQIKHGVTYVPLRALGDVIGATTVYDSKTKNVTLTKDGKSLRLKVNSKVYSFDNKEKTFPIGMPFLDKQTTMLPLRTIAEHFGATVTPKLAENKIEVIFNIEPSIGNIMMINGREVLNFDSVNPIVDDKQFTLIRNNSPEQITQEGIYYKDKINGDARILVHQQNSLSEGAKMYVIAENKGDTDSYVTLRNIGLGGPNPYTAFTGKESVGQYLSNFHRGIDMPSVRIPAGSKKVLIPELSDKVLRPKDVITMYADIFASSEVSLEIIALKESSLLDKVYPSLQDILRDGKHTRGTFSTGNREISVSEELGAKKQRLLIGDGEVDPYIQGVDKMTGLEEINYGNRGMLYKIHLKKVAPNTTIVFNGRGGSYAGSIAVNENVIRLPDQGVLSSSNEGVVLYRTKNIAEEVLIYFIPASGSDLPVNLLFYPLDKQ</sequence>
<evidence type="ECO:0000313" key="4">
    <source>
        <dbReference type="Proteomes" id="UP000481030"/>
    </source>
</evidence>
<feature type="domain" description="Copper amine oxidase-like N-terminal" evidence="2">
    <location>
        <begin position="49"/>
        <end position="152"/>
    </location>
</feature>
<dbReference type="OrthoDB" id="25008at2"/>
<keyword evidence="4" id="KW-1185">Reference proteome</keyword>
<organism evidence="3 4">
    <name type="scientific">Cytobacillus depressus</name>
    <dbReference type="NCBI Taxonomy" id="1602942"/>
    <lineage>
        <taxon>Bacteria</taxon>
        <taxon>Bacillati</taxon>
        <taxon>Bacillota</taxon>
        <taxon>Bacilli</taxon>
        <taxon>Bacillales</taxon>
        <taxon>Bacillaceae</taxon>
        <taxon>Cytobacillus</taxon>
    </lineage>
</organism>
<comment type="caution">
    <text evidence="3">The sequence shown here is derived from an EMBL/GenBank/DDBJ whole genome shotgun (WGS) entry which is preliminary data.</text>
</comment>
<name>A0A6L3V0B6_9BACI</name>
<dbReference type="RefSeq" id="WP_151536425.1">
    <property type="nucleotide sequence ID" value="NZ_WBOS01000013.1"/>
</dbReference>
<reference evidence="3 4" key="1">
    <citation type="journal article" date="2016" name="Antonie Van Leeuwenhoek">
        <title>Bacillus depressus sp. nov., isolated from soil of a sunflower field.</title>
        <authorList>
            <person name="Wei X."/>
            <person name="Xin D."/>
            <person name="Xin Y."/>
            <person name="Zhang H."/>
            <person name="Wang T."/>
            <person name="Zhang J."/>
        </authorList>
    </citation>
    <scope>NUCLEOTIDE SEQUENCE [LARGE SCALE GENOMIC DNA]</scope>
    <source>
        <strain evidence="3 4">BZ1</strain>
    </source>
</reference>
<gene>
    <name evidence="3" type="ORF">F7731_19295</name>
</gene>
<dbReference type="Proteomes" id="UP000481030">
    <property type="component" value="Unassembled WGS sequence"/>
</dbReference>
<proteinExistence type="predicted"/>
<dbReference type="SUPFAM" id="SSF55383">
    <property type="entry name" value="Copper amine oxidase, domain N"/>
    <property type="match status" value="2"/>
</dbReference>
<feature type="chain" id="PRO_5039531301" evidence="1">
    <location>
        <begin position="23"/>
        <end position="489"/>
    </location>
</feature>
<protein>
    <submittedName>
        <fullName evidence="3">Copper amine oxidase N-terminal domain-containing protein</fullName>
    </submittedName>
</protein>
<dbReference type="EMBL" id="WBOS01000013">
    <property type="protein sequence ID" value="KAB2330749.1"/>
    <property type="molecule type" value="Genomic_DNA"/>
</dbReference>
<dbReference type="Pfam" id="PF07833">
    <property type="entry name" value="Cu_amine_oxidN1"/>
    <property type="match status" value="1"/>
</dbReference>
<evidence type="ECO:0000256" key="1">
    <source>
        <dbReference type="SAM" id="SignalP"/>
    </source>
</evidence>
<feature type="signal peptide" evidence="1">
    <location>
        <begin position="1"/>
        <end position="22"/>
    </location>
</feature>
<dbReference type="InterPro" id="IPR036582">
    <property type="entry name" value="Mao_N_sf"/>
</dbReference>
<dbReference type="InterPro" id="IPR012854">
    <property type="entry name" value="Cu_amine_oxidase-like_N"/>
</dbReference>
<evidence type="ECO:0000259" key="2">
    <source>
        <dbReference type="Pfam" id="PF07833"/>
    </source>
</evidence>
<accession>A0A6L3V0B6</accession>
<dbReference type="AlphaFoldDB" id="A0A6L3V0B6"/>
<dbReference type="Gene3D" id="3.30.457.10">
    <property type="entry name" value="Copper amine oxidase-like, N-terminal domain"/>
    <property type="match status" value="1"/>
</dbReference>